<evidence type="ECO:0000313" key="8">
    <source>
        <dbReference type="Proteomes" id="UP000887540"/>
    </source>
</evidence>
<keyword evidence="3 5" id="KW-0378">Hydrolase</keyword>
<dbReference type="PANTHER" id="PTHR14189:SF0">
    <property type="entry name" value="PROTEIN PHOSPHATASE METHYLESTERASE 1"/>
    <property type="match status" value="1"/>
</dbReference>
<dbReference type="InterPro" id="IPR016812">
    <property type="entry name" value="PPase_methylesterase_euk"/>
</dbReference>
<accession>A0A914DSZ9</accession>
<dbReference type="InterPro" id="IPR029058">
    <property type="entry name" value="AB_hydrolase_fold"/>
</dbReference>
<organism evidence="8 9">
    <name type="scientific">Acrobeloides nanus</name>
    <dbReference type="NCBI Taxonomy" id="290746"/>
    <lineage>
        <taxon>Eukaryota</taxon>
        <taxon>Metazoa</taxon>
        <taxon>Ecdysozoa</taxon>
        <taxon>Nematoda</taxon>
        <taxon>Chromadorea</taxon>
        <taxon>Rhabditida</taxon>
        <taxon>Tylenchina</taxon>
        <taxon>Cephalobomorpha</taxon>
        <taxon>Cephaloboidea</taxon>
        <taxon>Cephalobidae</taxon>
        <taxon>Acrobeloides</taxon>
    </lineage>
</organism>
<dbReference type="Gene3D" id="3.40.50.1820">
    <property type="entry name" value="alpha/beta hydrolase"/>
    <property type="match status" value="1"/>
</dbReference>
<proteinExistence type="inferred from homology"/>
<evidence type="ECO:0000256" key="5">
    <source>
        <dbReference type="PIRNR" id="PIRNR022950"/>
    </source>
</evidence>
<dbReference type="WBParaSite" id="ACRNAN_scaffold374.g23459.t1">
    <property type="protein sequence ID" value="ACRNAN_scaffold374.g23459.t1"/>
    <property type="gene ID" value="ACRNAN_scaffold374.g23459"/>
</dbReference>
<keyword evidence="8" id="KW-1185">Reference proteome</keyword>
<feature type="domain" description="AB hydrolase-1" evidence="7">
    <location>
        <begin position="49"/>
        <end position="293"/>
    </location>
</feature>
<dbReference type="PANTHER" id="PTHR14189">
    <property type="entry name" value="PROTEIN PHOSPHATASE METHYLESTERASE-1 RELATED"/>
    <property type="match status" value="1"/>
</dbReference>
<reference evidence="9" key="1">
    <citation type="submission" date="2022-11" db="UniProtKB">
        <authorList>
            <consortium name="WormBaseParasite"/>
        </authorList>
    </citation>
    <scope>IDENTIFICATION</scope>
</reference>
<evidence type="ECO:0000256" key="2">
    <source>
        <dbReference type="ARBA" id="ARBA00022487"/>
    </source>
</evidence>
<evidence type="ECO:0000256" key="4">
    <source>
        <dbReference type="ARBA" id="ARBA00049203"/>
    </source>
</evidence>
<evidence type="ECO:0000313" key="9">
    <source>
        <dbReference type="WBParaSite" id="ACRNAN_scaffold374.g23459.t1"/>
    </source>
</evidence>
<comment type="similarity">
    <text evidence="1 5">Belongs to the AB hydrolase superfamily.</text>
</comment>
<evidence type="ECO:0000259" key="7">
    <source>
        <dbReference type="Pfam" id="PF12697"/>
    </source>
</evidence>
<evidence type="ECO:0000256" key="6">
    <source>
        <dbReference type="PIRSR" id="PIRSR022950-1"/>
    </source>
</evidence>
<feature type="active site" evidence="6">
    <location>
        <position position="126"/>
    </location>
</feature>
<evidence type="ECO:0000256" key="3">
    <source>
        <dbReference type="ARBA" id="ARBA00022801"/>
    </source>
</evidence>
<dbReference type="Proteomes" id="UP000887540">
    <property type="component" value="Unplaced"/>
</dbReference>
<dbReference type="AlphaFoldDB" id="A0A914DSZ9"/>
<keyword evidence="2 5" id="KW-0719">Serine esterase</keyword>
<dbReference type="GO" id="GO:0051723">
    <property type="term" value="F:protein methylesterase activity"/>
    <property type="evidence" value="ECO:0007669"/>
    <property type="project" value="UniProtKB-EC"/>
</dbReference>
<name>A0A914DSZ9_9BILA</name>
<dbReference type="EC" id="3.1.1.-" evidence="5"/>
<sequence length="310" mass="35099">MVSPQDIEKASYSALEWTEFFDEKKSIEIEEGDIFNVYVKGTTGPLFYLIHGGGYSGLTWACFAEIITKKLECQIVAPDLRGHGDTLTKDESDLSSERQIKDIQLVYQKLFADRSKPPPMILIGHSMGGALAIRACEAKLLPNVVALAVIDVVEGSAMSSLKMMHHFLKSRPQQFRSVEESIRWCVKSGTTRNLRAARISMPAQIRRVDKNDEKKGYQWRITLTRTEPFWIGWFNDLSQKFLNCTPAKILILANVDRLDKDLTIGSMQGKFQTEILDKVGHAVHEDSPEKVADIFVALVNRYKVIFNKML</sequence>
<dbReference type="Pfam" id="PF12697">
    <property type="entry name" value="Abhydrolase_6"/>
    <property type="match status" value="1"/>
</dbReference>
<feature type="active site" evidence="6">
    <location>
        <position position="151"/>
    </location>
</feature>
<dbReference type="PIRSF" id="PIRSF022950">
    <property type="entry name" value="PPase_methylesterase_euk"/>
    <property type="match status" value="1"/>
</dbReference>
<comment type="catalytic activity">
    <reaction evidence="4">
        <text>[phosphatase 2A protein]-C-terminal L-leucine methyl ester + H2O = [phosphatase 2A protein]-C-terminal L-leucine + methanol + H(+)</text>
        <dbReference type="Rhea" id="RHEA:48548"/>
        <dbReference type="Rhea" id="RHEA-COMP:12134"/>
        <dbReference type="Rhea" id="RHEA-COMP:12135"/>
        <dbReference type="ChEBI" id="CHEBI:15377"/>
        <dbReference type="ChEBI" id="CHEBI:15378"/>
        <dbReference type="ChEBI" id="CHEBI:17790"/>
        <dbReference type="ChEBI" id="CHEBI:90516"/>
        <dbReference type="ChEBI" id="CHEBI:90517"/>
        <dbReference type="EC" id="3.1.1.89"/>
    </reaction>
</comment>
<comment type="function">
    <text evidence="5">Demethylates proteins that have been reversibly carboxymethylated.</text>
</comment>
<dbReference type="InterPro" id="IPR000073">
    <property type="entry name" value="AB_hydrolase_1"/>
</dbReference>
<evidence type="ECO:0000256" key="1">
    <source>
        <dbReference type="ARBA" id="ARBA00008645"/>
    </source>
</evidence>
<feature type="active site" evidence="6">
    <location>
        <position position="281"/>
    </location>
</feature>
<protein>
    <recommendedName>
        <fullName evidence="5">Protein phosphatase methylesterase 1</fullName>
        <shortName evidence="5">PME-1</shortName>
        <ecNumber evidence="5">3.1.1.-</ecNumber>
    </recommendedName>
</protein>
<dbReference type="SUPFAM" id="SSF53474">
    <property type="entry name" value="alpha/beta-Hydrolases"/>
    <property type="match status" value="1"/>
</dbReference>